<feature type="domain" description="DUF397" evidence="1">
    <location>
        <begin position="5"/>
        <end position="57"/>
    </location>
</feature>
<reference evidence="2" key="1">
    <citation type="submission" date="2021-01" db="EMBL/GenBank/DDBJ databases">
        <title>Whole genome shotgun sequence of Virgisporangium aurantiacum NBRC 16421.</title>
        <authorList>
            <person name="Komaki H."/>
            <person name="Tamura T."/>
        </authorList>
    </citation>
    <scope>NUCLEOTIDE SEQUENCE</scope>
    <source>
        <strain evidence="2">NBRC 16421</strain>
    </source>
</reference>
<dbReference type="AlphaFoldDB" id="A0A8J3Z472"/>
<evidence type="ECO:0000313" key="2">
    <source>
        <dbReference type="EMBL" id="GIJ56077.1"/>
    </source>
</evidence>
<dbReference type="Pfam" id="PF04149">
    <property type="entry name" value="DUF397"/>
    <property type="match status" value="1"/>
</dbReference>
<accession>A0A8J3Z472</accession>
<dbReference type="InterPro" id="IPR007278">
    <property type="entry name" value="DUF397"/>
</dbReference>
<gene>
    <name evidence="2" type="ORF">Vau01_035930</name>
</gene>
<proteinExistence type="predicted"/>
<evidence type="ECO:0000313" key="3">
    <source>
        <dbReference type="Proteomes" id="UP000612585"/>
    </source>
</evidence>
<keyword evidence="3" id="KW-1185">Reference proteome</keyword>
<evidence type="ECO:0000259" key="1">
    <source>
        <dbReference type="Pfam" id="PF04149"/>
    </source>
</evidence>
<dbReference type="EMBL" id="BOPG01000023">
    <property type="protein sequence ID" value="GIJ56077.1"/>
    <property type="molecule type" value="Genomic_DNA"/>
</dbReference>
<protein>
    <recommendedName>
        <fullName evidence="1">DUF397 domain-containing protein</fullName>
    </recommendedName>
</protein>
<dbReference type="RefSeq" id="WP_203993795.1">
    <property type="nucleotide sequence ID" value="NZ_BOPG01000023.1"/>
</dbReference>
<name>A0A8J3Z472_9ACTN</name>
<sequence length="67" mass="7512">MVTTPWIKASKSGGNGGQCVEVRRHDDMIEIRDSKDGGVGPVLRFTRAEFDAFLDGAQREEFHYLVD</sequence>
<comment type="caution">
    <text evidence="2">The sequence shown here is derived from an EMBL/GenBank/DDBJ whole genome shotgun (WGS) entry which is preliminary data.</text>
</comment>
<organism evidence="2 3">
    <name type="scientific">Virgisporangium aurantiacum</name>
    <dbReference type="NCBI Taxonomy" id="175570"/>
    <lineage>
        <taxon>Bacteria</taxon>
        <taxon>Bacillati</taxon>
        <taxon>Actinomycetota</taxon>
        <taxon>Actinomycetes</taxon>
        <taxon>Micromonosporales</taxon>
        <taxon>Micromonosporaceae</taxon>
        <taxon>Virgisporangium</taxon>
    </lineage>
</organism>
<dbReference type="Proteomes" id="UP000612585">
    <property type="component" value="Unassembled WGS sequence"/>
</dbReference>